<keyword evidence="6" id="KW-1185">Reference proteome</keyword>
<dbReference type="AlphaFoldDB" id="A0A5A9GNP9"/>
<keyword evidence="3" id="KW-0175">Coiled coil</keyword>
<comment type="caution">
    <text evidence="5">The sequence shown here is derived from an EMBL/GenBank/DDBJ whole genome shotgun (WGS) entry which is preliminary data.</text>
</comment>
<keyword evidence="2" id="KW-0564">Palmitate</keyword>
<keyword evidence="2" id="KW-0449">Lipoprotein</keyword>
<accession>A0A5A9GNP9</accession>
<dbReference type="Gene3D" id="2.20.200.10">
    <property type="entry name" value="Outer membrane efflux proteins (OEP)"/>
    <property type="match status" value="1"/>
</dbReference>
<organism evidence="5 6">
    <name type="scientific">Azospirillum lipoferum</name>
    <dbReference type="NCBI Taxonomy" id="193"/>
    <lineage>
        <taxon>Bacteria</taxon>
        <taxon>Pseudomonadati</taxon>
        <taxon>Pseudomonadota</taxon>
        <taxon>Alphaproteobacteria</taxon>
        <taxon>Rhodospirillales</taxon>
        <taxon>Azospirillaceae</taxon>
        <taxon>Azospirillum</taxon>
    </lineage>
</organism>
<evidence type="ECO:0000256" key="3">
    <source>
        <dbReference type="SAM" id="Coils"/>
    </source>
</evidence>
<dbReference type="InterPro" id="IPR003423">
    <property type="entry name" value="OMP_efflux"/>
</dbReference>
<name>A0A5A9GNP9_AZOLI</name>
<dbReference type="Pfam" id="PF02321">
    <property type="entry name" value="OEP"/>
    <property type="match status" value="2"/>
</dbReference>
<evidence type="ECO:0000256" key="4">
    <source>
        <dbReference type="SAM" id="MobiDB-lite"/>
    </source>
</evidence>
<dbReference type="NCBIfam" id="TIGR01845">
    <property type="entry name" value="outer_NodT"/>
    <property type="match status" value="1"/>
</dbReference>
<feature type="signal peptide" evidence="2">
    <location>
        <begin position="1"/>
        <end position="34"/>
    </location>
</feature>
<dbReference type="PROSITE" id="PS51257">
    <property type="entry name" value="PROKAR_LIPOPROTEIN"/>
    <property type="match status" value="1"/>
</dbReference>
<keyword evidence="2" id="KW-1134">Transmembrane beta strand</keyword>
<dbReference type="RefSeq" id="WP_149231462.1">
    <property type="nucleotide sequence ID" value="NZ_JALJXJ010000005.1"/>
</dbReference>
<comment type="subcellular location">
    <subcellularLocation>
        <location evidence="2">Cell membrane</location>
        <topology evidence="2">Lipid-anchor</topology>
    </subcellularLocation>
</comment>
<dbReference type="GO" id="GO:0005886">
    <property type="term" value="C:plasma membrane"/>
    <property type="evidence" value="ECO:0007669"/>
    <property type="project" value="UniProtKB-SubCell"/>
</dbReference>
<sequence>MTHRFVPFAAPLAAPLAAALLLAGCSLVPDFALPDPPVPAAWPDGPAYRSPPTPSSSMAVSATAPAGADPARSADAIGWREVMRDPKLQKLIETALANNRDLRVAMLNVQSAEADYRAQRGDLFPTISGSGSASWSRVPAATTSAGSALGKTAGVESRSYSAGIGFTSYELDLFGRVRSLTEQAFEQYLGYDETRRSTQISLVAQVATGYLTLLADRSLLELTRQTLDSQNASYQLTRKSFDAGNATELTLRQAQTSVDSARANLALYTRQVAQDENALALLLGQPLPPEIAAGASLDAQSVLTDLPAGLPSSVLLRRPDVMAAEHNLRAANANIGAARAAFFPSLTLTARAGTAAAGIQSLFAPGSSNWSFAPSLSIPIFSAGVNEANLDLAKVRKDIQVATYEKTVQTAFREVADALAARSTYDDQIAAQQSLVDAYARSYQLSEMRFRSGADNYLTTLDAQRSLYSAQQTLISLKAARLENLVTLYKVLGGGWQ</sequence>
<keyword evidence="2" id="KW-0732">Signal</keyword>
<dbReference type="InterPro" id="IPR010131">
    <property type="entry name" value="MdtP/NodT-like"/>
</dbReference>
<dbReference type="Gene3D" id="1.20.1600.10">
    <property type="entry name" value="Outer membrane efflux proteins (OEP)"/>
    <property type="match status" value="1"/>
</dbReference>
<evidence type="ECO:0000256" key="2">
    <source>
        <dbReference type="RuleBase" id="RU362097"/>
    </source>
</evidence>
<keyword evidence="2" id="KW-0812">Transmembrane</keyword>
<protein>
    <submittedName>
        <fullName evidence="5">Efflux transporter outer membrane subunit</fullName>
    </submittedName>
</protein>
<dbReference type="PANTHER" id="PTHR30203">
    <property type="entry name" value="OUTER MEMBRANE CATION EFFLUX PROTEIN"/>
    <property type="match status" value="1"/>
</dbReference>
<feature type="coiled-coil region" evidence="3">
    <location>
        <begin position="251"/>
        <end position="278"/>
    </location>
</feature>
<dbReference type="SUPFAM" id="SSF56954">
    <property type="entry name" value="Outer membrane efflux proteins (OEP)"/>
    <property type="match status" value="1"/>
</dbReference>
<dbReference type="OrthoDB" id="9783100at2"/>
<evidence type="ECO:0000256" key="1">
    <source>
        <dbReference type="ARBA" id="ARBA00007613"/>
    </source>
</evidence>
<evidence type="ECO:0000313" key="6">
    <source>
        <dbReference type="Proteomes" id="UP000324927"/>
    </source>
</evidence>
<reference evidence="5 6" key="1">
    <citation type="submission" date="2019-08" db="EMBL/GenBank/DDBJ databases">
        <authorList>
            <person name="Grouzdev D."/>
            <person name="Tikhonova E."/>
            <person name="Kravchenko I."/>
        </authorList>
    </citation>
    <scope>NUCLEOTIDE SEQUENCE [LARGE SCALE GENOMIC DNA]</scope>
    <source>
        <strain evidence="5 6">59b</strain>
    </source>
</reference>
<proteinExistence type="inferred from homology"/>
<gene>
    <name evidence="5" type="ORF">FZ942_12850</name>
</gene>
<dbReference type="Proteomes" id="UP000324927">
    <property type="component" value="Unassembled WGS sequence"/>
</dbReference>
<evidence type="ECO:0000313" key="5">
    <source>
        <dbReference type="EMBL" id="KAA0596066.1"/>
    </source>
</evidence>
<feature type="chain" id="PRO_5023000157" evidence="2">
    <location>
        <begin position="35"/>
        <end position="497"/>
    </location>
</feature>
<feature type="region of interest" description="Disordered" evidence="4">
    <location>
        <begin position="43"/>
        <end position="71"/>
    </location>
</feature>
<dbReference type="GO" id="GO:0015562">
    <property type="term" value="F:efflux transmembrane transporter activity"/>
    <property type="evidence" value="ECO:0007669"/>
    <property type="project" value="InterPro"/>
</dbReference>
<keyword evidence="2" id="KW-0472">Membrane</keyword>
<dbReference type="EMBL" id="VTTN01000004">
    <property type="protein sequence ID" value="KAA0596066.1"/>
    <property type="molecule type" value="Genomic_DNA"/>
</dbReference>
<comment type="similarity">
    <text evidence="1 2">Belongs to the outer membrane factor (OMF) (TC 1.B.17) family.</text>
</comment>
<dbReference type="PANTHER" id="PTHR30203:SF32">
    <property type="entry name" value="CATION EFFLUX SYSTEM PROTEIN CUSC"/>
    <property type="match status" value="1"/>
</dbReference>